<evidence type="ECO:0000313" key="2">
    <source>
        <dbReference type="EMBL" id="DAD88825.1"/>
    </source>
</evidence>
<accession>A0A8S5N2I7</accession>
<keyword evidence="2" id="KW-0863">Zinc-finger</keyword>
<reference evidence="2" key="1">
    <citation type="journal article" date="2021" name="Proc. Natl. Acad. Sci. U.S.A.">
        <title>A Catalog of Tens of Thousands of Viruses from Human Metagenomes Reveals Hidden Associations with Chronic Diseases.</title>
        <authorList>
            <person name="Tisza M.J."/>
            <person name="Buck C.B."/>
        </authorList>
    </citation>
    <scope>NUCLEOTIDE SEQUENCE</scope>
    <source>
        <strain evidence="2">CtzMH52</strain>
    </source>
</reference>
<feature type="transmembrane region" description="Helical" evidence="1">
    <location>
        <begin position="12"/>
        <end position="32"/>
    </location>
</feature>
<organism evidence="2">
    <name type="scientific">Podoviridae sp. ctzMH52</name>
    <dbReference type="NCBI Taxonomy" id="2826596"/>
    <lineage>
        <taxon>Viruses</taxon>
        <taxon>Duplodnaviria</taxon>
        <taxon>Heunggongvirae</taxon>
        <taxon>Uroviricota</taxon>
        <taxon>Caudoviricetes</taxon>
    </lineage>
</organism>
<keyword evidence="2" id="KW-0479">Metal-binding</keyword>
<name>A0A8S5N2I7_9CAUD</name>
<dbReference type="EMBL" id="BK015048">
    <property type="protein sequence ID" value="DAD88825.1"/>
    <property type="molecule type" value="Genomic_DNA"/>
</dbReference>
<sequence length="235" mass="25908">MEEKRKKERREARVRVIGFGALAVCYLAMALWNCWDQRAGLGIFSAIMAAVCAGGMILEREARNAAEYCEDIELALDLLERRGGVGPDECVIYLEEAVGVLCSPEEHIRLWAKSDGGTAFVWQGEARRLPPEVRKLPLLRFSGRAPEETEVIGYLEIETELPEGWKMKDAAGCGHPALRETGARADVGIGPYERASGAAEGMEDGTLCPRCGGRVYHTVGGKKFCSLCLEEMRRE</sequence>
<proteinExistence type="predicted"/>
<feature type="transmembrane region" description="Helical" evidence="1">
    <location>
        <begin position="38"/>
        <end position="58"/>
    </location>
</feature>
<keyword evidence="1" id="KW-1133">Transmembrane helix</keyword>
<evidence type="ECO:0000256" key="1">
    <source>
        <dbReference type="SAM" id="Phobius"/>
    </source>
</evidence>
<keyword evidence="1" id="KW-0812">Transmembrane</keyword>
<keyword evidence="1" id="KW-0472">Membrane</keyword>
<protein>
    <submittedName>
        <fullName evidence="2">RRN7 Zinc-finger of RNA-polymerase I-specific TFIIB, Rrn7</fullName>
    </submittedName>
</protein>
<dbReference type="GO" id="GO:0008270">
    <property type="term" value="F:zinc ion binding"/>
    <property type="evidence" value="ECO:0007669"/>
    <property type="project" value="UniProtKB-KW"/>
</dbReference>
<keyword evidence="2" id="KW-0862">Zinc</keyword>